<organism evidence="2 3">
    <name type="scientific">Euplotes crassus</name>
    <dbReference type="NCBI Taxonomy" id="5936"/>
    <lineage>
        <taxon>Eukaryota</taxon>
        <taxon>Sar</taxon>
        <taxon>Alveolata</taxon>
        <taxon>Ciliophora</taxon>
        <taxon>Intramacronucleata</taxon>
        <taxon>Spirotrichea</taxon>
        <taxon>Hypotrichia</taxon>
        <taxon>Euplotida</taxon>
        <taxon>Euplotidae</taxon>
        <taxon>Moneuplotes</taxon>
    </lineage>
</organism>
<evidence type="ECO:0000313" key="2">
    <source>
        <dbReference type="EMBL" id="CAI2374601.1"/>
    </source>
</evidence>
<dbReference type="AlphaFoldDB" id="A0AAD2CYL1"/>
<feature type="coiled-coil region" evidence="1">
    <location>
        <begin position="213"/>
        <end position="277"/>
    </location>
</feature>
<keyword evidence="3" id="KW-1185">Reference proteome</keyword>
<dbReference type="PANTHER" id="PTHR37027">
    <property type="entry name" value="KDE4"/>
    <property type="match status" value="1"/>
</dbReference>
<gene>
    <name evidence="2" type="ORF">ECRASSUSDP1_LOCUS15956</name>
</gene>
<feature type="coiled-coil region" evidence="1">
    <location>
        <begin position="85"/>
        <end position="144"/>
    </location>
</feature>
<dbReference type="PANTHER" id="PTHR37027:SF2">
    <property type="entry name" value="CHROMOSOME UNDETERMINED SCAFFOLD_148, WHOLE GENOME SHOTGUN SEQUENCE"/>
    <property type="match status" value="1"/>
</dbReference>
<evidence type="ECO:0000256" key="1">
    <source>
        <dbReference type="SAM" id="Coils"/>
    </source>
</evidence>
<reference evidence="2" key="1">
    <citation type="submission" date="2023-07" db="EMBL/GenBank/DDBJ databases">
        <authorList>
            <consortium name="AG Swart"/>
            <person name="Singh M."/>
            <person name="Singh A."/>
            <person name="Seah K."/>
            <person name="Emmerich C."/>
        </authorList>
    </citation>
    <scope>NUCLEOTIDE SEQUENCE</scope>
    <source>
        <strain evidence="2">DP1</strain>
    </source>
</reference>
<keyword evidence="1" id="KW-0175">Coiled coil</keyword>
<accession>A0AAD2CYL1</accession>
<protein>
    <submittedName>
        <fullName evidence="2">Uncharacterized protein</fullName>
    </submittedName>
</protein>
<dbReference type="InterPro" id="IPR038835">
    <property type="entry name" value="Giardin_beta-like"/>
</dbReference>
<sequence>MSSPRNTPLYPVNESQSFVASALGSASKSNLGKTLPSQSLNFGNLMLRMSENRNSMTPQDTGVSPSRTRIQALGEKFRNINKRAEEDKNSKKKSLMQKINNLQEKVKQKGVANDIQFKILKEQIDRLYDDIDEEKRIREEFEEELESNIYPVPNSNKYMNLEQISTMVLEKEHEARKESDTHIQSIVDEKIFALTLSLAKEKKAREEDEDQYFNDLIEELQALKEEIEFEKNTTEENSEKLIQKLSQEIGSFHEILYEEIENRNKGEENLLKIIEEAQANLISDLEHEKTDREETEEGLVKLLEDTCQRVEHTIVKE</sequence>
<dbReference type="Proteomes" id="UP001295684">
    <property type="component" value="Unassembled WGS sequence"/>
</dbReference>
<proteinExistence type="predicted"/>
<dbReference type="EMBL" id="CAMPGE010016019">
    <property type="protein sequence ID" value="CAI2374601.1"/>
    <property type="molecule type" value="Genomic_DNA"/>
</dbReference>
<evidence type="ECO:0000313" key="3">
    <source>
        <dbReference type="Proteomes" id="UP001295684"/>
    </source>
</evidence>
<comment type="caution">
    <text evidence="2">The sequence shown here is derived from an EMBL/GenBank/DDBJ whole genome shotgun (WGS) entry which is preliminary data.</text>
</comment>
<name>A0AAD2CYL1_EUPCR</name>